<protein>
    <submittedName>
        <fullName evidence="1">Uncharacterized protein</fullName>
    </submittedName>
</protein>
<evidence type="ECO:0000313" key="2">
    <source>
        <dbReference type="Proteomes" id="UP000262257"/>
    </source>
</evidence>
<accession>A0A3D3FYQ3</accession>
<reference evidence="1 2" key="1">
    <citation type="journal article" date="2018" name="Nat. Biotechnol.">
        <title>A standardized bacterial taxonomy based on genome phylogeny substantially revises the tree of life.</title>
        <authorList>
            <person name="Parks D.H."/>
            <person name="Chuvochina M."/>
            <person name="Waite D.W."/>
            <person name="Rinke C."/>
            <person name="Skarshewski A."/>
            <person name="Chaumeil P.A."/>
            <person name="Hugenholtz P."/>
        </authorList>
    </citation>
    <scope>NUCLEOTIDE SEQUENCE [LARGE SCALE GENOMIC DNA]</scope>
    <source>
        <strain evidence="1">UBA10045</strain>
    </source>
</reference>
<proteinExistence type="predicted"/>
<gene>
    <name evidence="1" type="ORF">DIC32_04320</name>
</gene>
<dbReference type="Proteomes" id="UP000262257">
    <property type="component" value="Unassembled WGS sequence"/>
</dbReference>
<organism evidence="1 2">
    <name type="scientific">Acinetobacter radioresistens</name>
    <dbReference type="NCBI Taxonomy" id="40216"/>
    <lineage>
        <taxon>Bacteria</taxon>
        <taxon>Pseudomonadati</taxon>
        <taxon>Pseudomonadota</taxon>
        <taxon>Gammaproteobacteria</taxon>
        <taxon>Moraxellales</taxon>
        <taxon>Moraxellaceae</taxon>
        <taxon>Acinetobacter</taxon>
    </lineage>
</organism>
<name>A0A3D3FYQ3_ACIRA</name>
<sequence length="90" mass="10673">MAEKGKKHEWTENEAGQKVINNFDALLKDWNETHQYGSFSATENEAVRLHRDWQFILQEQDATALLEHCCKTFSYELYAPIFEYQRVETT</sequence>
<dbReference type="EMBL" id="DPXL01000055">
    <property type="protein sequence ID" value="HCM30929.1"/>
    <property type="molecule type" value="Genomic_DNA"/>
</dbReference>
<comment type="caution">
    <text evidence="1">The sequence shown here is derived from an EMBL/GenBank/DDBJ whole genome shotgun (WGS) entry which is preliminary data.</text>
</comment>
<dbReference type="AlphaFoldDB" id="A0A3D3FYQ3"/>
<evidence type="ECO:0000313" key="1">
    <source>
        <dbReference type="EMBL" id="HCM30929.1"/>
    </source>
</evidence>